<evidence type="ECO:0000313" key="1">
    <source>
        <dbReference type="EMBL" id="CAB4178871.1"/>
    </source>
</evidence>
<dbReference type="EMBL" id="LR797052">
    <property type="protein sequence ID" value="CAB4183973.1"/>
    <property type="molecule type" value="Genomic_DNA"/>
</dbReference>
<evidence type="ECO:0000313" key="4">
    <source>
        <dbReference type="EMBL" id="CAB4215232.1"/>
    </source>
</evidence>
<evidence type="ECO:0000313" key="2">
    <source>
        <dbReference type="EMBL" id="CAB4183973.1"/>
    </source>
</evidence>
<dbReference type="EMBL" id="LR798406">
    <property type="protein sequence ID" value="CAB5229802.1"/>
    <property type="molecule type" value="Genomic_DNA"/>
</dbReference>
<gene>
    <name evidence="1" type="ORF">UFOVP1022_16</name>
    <name evidence="2" type="ORF">UFOVP1110_25</name>
    <name evidence="3" type="ORF">UFOVP1378_27</name>
    <name evidence="4" type="ORF">UFOVP1474_2</name>
    <name evidence="5" type="ORF">UFOVP1561_11</name>
</gene>
<protein>
    <submittedName>
        <fullName evidence="2">Uncharacterized protein</fullName>
    </submittedName>
</protein>
<proteinExistence type="predicted"/>
<dbReference type="EMBL" id="LR797318">
    <property type="protein sequence ID" value="CAB4202599.1"/>
    <property type="molecule type" value="Genomic_DNA"/>
</dbReference>
<organism evidence="2">
    <name type="scientific">uncultured Caudovirales phage</name>
    <dbReference type="NCBI Taxonomy" id="2100421"/>
    <lineage>
        <taxon>Viruses</taxon>
        <taxon>Duplodnaviria</taxon>
        <taxon>Heunggongvirae</taxon>
        <taxon>Uroviricota</taxon>
        <taxon>Caudoviricetes</taxon>
        <taxon>Peduoviridae</taxon>
        <taxon>Maltschvirus</taxon>
        <taxon>Maltschvirus maltsch</taxon>
    </lineage>
</organism>
<evidence type="ECO:0000313" key="3">
    <source>
        <dbReference type="EMBL" id="CAB4202599.1"/>
    </source>
</evidence>
<sequence length="75" mass="8797">MEFRTEADDYEAQHNDQLQTEFRLEEIFFTLENGQPLDSEELALLRYSCGMPKKPYVSPLKEIFDDFADIFGKGK</sequence>
<accession>A0A6J5QI22</accession>
<reference evidence="2" key="1">
    <citation type="submission" date="2020-05" db="EMBL/GenBank/DDBJ databases">
        <authorList>
            <person name="Chiriac C."/>
            <person name="Salcher M."/>
            <person name="Ghai R."/>
            <person name="Kavagutti S V."/>
        </authorList>
    </citation>
    <scope>NUCLEOTIDE SEQUENCE</scope>
</reference>
<dbReference type="EMBL" id="LR796978">
    <property type="protein sequence ID" value="CAB4178871.1"/>
    <property type="molecule type" value="Genomic_DNA"/>
</dbReference>
<dbReference type="EMBL" id="LR797424">
    <property type="protein sequence ID" value="CAB4215232.1"/>
    <property type="molecule type" value="Genomic_DNA"/>
</dbReference>
<name>A0A6J5QI22_9CAUD</name>
<evidence type="ECO:0000313" key="5">
    <source>
        <dbReference type="EMBL" id="CAB5229802.1"/>
    </source>
</evidence>